<reference evidence="1" key="2">
    <citation type="submission" date="2023-05" db="EMBL/GenBank/DDBJ databases">
        <authorList>
            <consortium name="Lawrence Berkeley National Laboratory"/>
            <person name="Steindorff A."/>
            <person name="Hensen N."/>
            <person name="Bonometti L."/>
            <person name="Westerberg I."/>
            <person name="Brannstrom I.O."/>
            <person name="Guillou S."/>
            <person name="Cros-Aarteil S."/>
            <person name="Calhoun S."/>
            <person name="Haridas S."/>
            <person name="Kuo A."/>
            <person name="Mondo S."/>
            <person name="Pangilinan J."/>
            <person name="Riley R."/>
            <person name="Labutti K."/>
            <person name="Andreopoulos B."/>
            <person name="Lipzen A."/>
            <person name="Chen C."/>
            <person name="Yanf M."/>
            <person name="Daum C."/>
            <person name="Ng V."/>
            <person name="Clum A."/>
            <person name="Ohm R."/>
            <person name="Martin F."/>
            <person name="Silar P."/>
            <person name="Natvig D."/>
            <person name="Lalanne C."/>
            <person name="Gautier V."/>
            <person name="Ament-Velasquez S.L."/>
            <person name="Kruys A."/>
            <person name="Hutchinson M.I."/>
            <person name="Powell A.J."/>
            <person name="Barry K."/>
            <person name="Miller A.N."/>
            <person name="Grigoriev I.V."/>
            <person name="Debuchy R."/>
            <person name="Gladieux P."/>
            <person name="Thoren M.H."/>
            <person name="Johannesson H."/>
        </authorList>
    </citation>
    <scope>NUCLEOTIDE SEQUENCE</scope>
    <source>
        <strain evidence="1">PSN243</strain>
    </source>
</reference>
<dbReference type="AlphaFoldDB" id="A0AAV9GAV7"/>
<evidence type="ECO:0000313" key="1">
    <source>
        <dbReference type="EMBL" id="KAK4444231.1"/>
    </source>
</evidence>
<evidence type="ECO:0000313" key="2">
    <source>
        <dbReference type="Proteomes" id="UP001321760"/>
    </source>
</evidence>
<name>A0AAV9GAV7_9PEZI</name>
<dbReference type="EMBL" id="MU865980">
    <property type="protein sequence ID" value="KAK4444231.1"/>
    <property type="molecule type" value="Genomic_DNA"/>
</dbReference>
<keyword evidence="2" id="KW-1185">Reference proteome</keyword>
<reference evidence="1" key="1">
    <citation type="journal article" date="2023" name="Mol. Phylogenet. Evol.">
        <title>Genome-scale phylogeny and comparative genomics of the fungal order Sordariales.</title>
        <authorList>
            <person name="Hensen N."/>
            <person name="Bonometti L."/>
            <person name="Westerberg I."/>
            <person name="Brannstrom I.O."/>
            <person name="Guillou S."/>
            <person name="Cros-Aarteil S."/>
            <person name="Calhoun S."/>
            <person name="Haridas S."/>
            <person name="Kuo A."/>
            <person name="Mondo S."/>
            <person name="Pangilinan J."/>
            <person name="Riley R."/>
            <person name="LaButti K."/>
            <person name="Andreopoulos B."/>
            <person name="Lipzen A."/>
            <person name="Chen C."/>
            <person name="Yan M."/>
            <person name="Daum C."/>
            <person name="Ng V."/>
            <person name="Clum A."/>
            <person name="Steindorff A."/>
            <person name="Ohm R.A."/>
            <person name="Martin F."/>
            <person name="Silar P."/>
            <person name="Natvig D.O."/>
            <person name="Lalanne C."/>
            <person name="Gautier V."/>
            <person name="Ament-Velasquez S.L."/>
            <person name="Kruys A."/>
            <person name="Hutchinson M.I."/>
            <person name="Powell A.J."/>
            <person name="Barry K."/>
            <person name="Miller A.N."/>
            <person name="Grigoriev I.V."/>
            <person name="Debuchy R."/>
            <person name="Gladieux P."/>
            <person name="Hiltunen Thoren M."/>
            <person name="Johannesson H."/>
        </authorList>
    </citation>
    <scope>NUCLEOTIDE SEQUENCE</scope>
    <source>
        <strain evidence="1">PSN243</strain>
    </source>
</reference>
<comment type="caution">
    <text evidence="1">The sequence shown here is derived from an EMBL/GenBank/DDBJ whole genome shotgun (WGS) entry which is preliminary data.</text>
</comment>
<dbReference type="Proteomes" id="UP001321760">
    <property type="component" value="Unassembled WGS sequence"/>
</dbReference>
<proteinExistence type="predicted"/>
<accession>A0AAV9GAV7</accession>
<gene>
    <name evidence="1" type="ORF">QBC34DRAFT_430113</name>
</gene>
<protein>
    <submittedName>
        <fullName evidence="1">Uncharacterized protein</fullName>
    </submittedName>
</protein>
<sequence>MFYLFSYMPTSFGTITRSRYVQSSIQTHTGCHHHIFNFKSGLRGVSKKENNVPHRRVLDFALQYVHFIDLDVQAFHLVNNMVEGGVSHGGMFIEARNAAAAAVLREPGGTEEEFYLAIMRELVRRAVGLGNKTTCPEPDITPHRRVFDFALQYVRFITLEAQVVYLVDNMIESGVSHSGMFLEARDAAAEAAATAPGGNEQAFYITIMEELIRRGARIFHLRPNLYWKI</sequence>
<organism evidence="1 2">
    <name type="scientific">Podospora aff. communis PSN243</name>
    <dbReference type="NCBI Taxonomy" id="3040156"/>
    <lineage>
        <taxon>Eukaryota</taxon>
        <taxon>Fungi</taxon>
        <taxon>Dikarya</taxon>
        <taxon>Ascomycota</taxon>
        <taxon>Pezizomycotina</taxon>
        <taxon>Sordariomycetes</taxon>
        <taxon>Sordariomycetidae</taxon>
        <taxon>Sordariales</taxon>
        <taxon>Podosporaceae</taxon>
        <taxon>Podospora</taxon>
    </lineage>
</organism>